<dbReference type="Gene3D" id="2.40.40.10">
    <property type="entry name" value="RlpA-like domain"/>
    <property type="match status" value="1"/>
</dbReference>
<proteinExistence type="inferred from homology"/>
<reference evidence="5" key="2">
    <citation type="journal article" date="2020" name="Nat. Commun.">
        <title>Large-scale genome sequencing of mycorrhizal fungi provides insights into the early evolution of symbiotic traits.</title>
        <authorList>
            <person name="Miyauchi S."/>
            <person name="Kiss E."/>
            <person name="Kuo A."/>
            <person name="Drula E."/>
            <person name="Kohler A."/>
            <person name="Sanchez-Garcia M."/>
            <person name="Morin E."/>
            <person name="Andreopoulos B."/>
            <person name="Barry K.W."/>
            <person name="Bonito G."/>
            <person name="Buee M."/>
            <person name="Carver A."/>
            <person name="Chen C."/>
            <person name="Cichocki N."/>
            <person name="Clum A."/>
            <person name="Culley D."/>
            <person name="Crous P.W."/>
            <person name="Fauchery L."/>
            <person name="Girlanda M."/>
            <person name="Hayes R.D."/>
            <person name="Keri Z."/>
            <person name="LaButti K."/>
            <person name="Lipzen A."/>
            <person name="Lombard V."/>
            <person name="Magnuson J."/>
            <person name="Maillard F."/>
            <person name="Murat C."/>
            <person name="Nolan M."/>
            <person name="Ohm R.A."/>
            <person name="Pangilinan J."/>
            <person name="Pereira M.F."/>
            <person name="Perotto S."/>
            <person name="Peter M."/>
            <person name="Pfister S."/>
            <person name="Riley R."/>
            <person name="Sitrit Y."/>
            <person name="Stielow J.B."/>
            <person name="Szollosi G."/>
            <person name="Zifcakova L."/>
            <person name="Stursova M."/>
            <person name="Spatafora J.W."/>
            <person name="Tedersoo L."/>
            <person name="Vaario L.M."/>
            <person name="Yamada A."/>
            <person name="Yan M."/>
            <person name="Wang P."/>
            <person name="Xu J."/>
            <person name="Bruns T."/>
            <person name="Baldrian P."/>
            <person name="Vilgalys R."/>
            <person name="Dunand C."/>
            <person name="Henrissat B."/>
            <person name="Grigoriev I.V."/>
            <person name="Hibbett D."/>
            <person name="Nagy L.G."/>
            <person name="Martin F.M."/>
        </authorList>
    </citation>
    <scope>NUCLEOTIDE SEQUENCE</scope>
    <source>
        <strain evidence="5">Prilba</strain>
    </source>
</reference>
<dbReference type="Proteomes" id="UP000759537">
    <property type="component" value="Unassembled WGS sequence"/>
</dbReference>
<comment type="subcellular location">
    <subcellularLocation>
        <location evidence="1">Secreted</location>
    </subcellularLocation>
</comment>
<gene>
    <name evidence="5" type="ORF">DFH94DRAFT_779559</name>
</gene>
<evidence type="ECO:0000256" key="2">
    <source>
        <dbReference type="ARBA" id="ARBA00010421"/>
    </source>
</evidence>
<evidence type="ECO:0000256" key="4">
    <source>
        <dbReference type="SAM" id="SignalP"/>
    </source>
</evidence>
<dbReference type="GO" id="GO:0005576">
    <property type="term" value="C:extracellular region"/>
    <property type="evidence" value="ECO:0007669"/>
    <property type="project" value="UniProtKB-SubCell"/>
</dbReference>
<evidence type="ECO:0000313" key="6">
    <source>
        <dbReference type="Proteomes" id="UP000759537"/>
    </source>
</evidence>
<feature type="chain" id="PRO_5040506512" evidence="4">
    <location>
        <begin position="20"/>
        <end position="158"/>
    </location>
</feature>
<dbReference type="InterPro" id="IPR036908">
    <property type="entry name" value="RlpA-like_sf"/>
</dbReference>
<dbReference type="EMBL" id="WHVB01000037">
    <property type="protein sequence ID" value="KAF8467136.1"/>
    <property type="molecule type" value="Genomic_DNA"/>
</dbReference>
<keyword evidence="3" id="KW-0964">Secreted</keyword>
<accession>A0A9P5JVS6</accession>
<sequence length="158" mass="17696">MIYFTTFILALFFSQIARAVPACGDIIPPESPTPVDQFNLPIPAPTVVTHNKKYDDPHGEVKHTECSKLYPQHHRFHNFPSFPRIGGAFDIPPSSNCGICWKLTNLKNNDSIIITTLDHADHGFDISEEAFKDLNGGHLVPELHHVEYRRVPPSVCGL</sequence>
<evidence type="ECO:0000313" key="5">
    <source>
        <dbReference type="EMBL" id="KAF8467136.1"/>
    </source>
</evidence>
<organism evidence="5 6">
    <name type="scientific">Russula ochroleuca</name>
    <dbReference type="NCBI Taxonomy" id="152965"/>
    <lineage>
        <taxon>Eukaryota</taxon>
        <taxon>Fungi</taxon>
        <taxon>Dikarya</taxon>
        <taxon>Basidiomycota</taxon>
        <taxon>Agaricomycotina</taxon>
        <taxon>Agaricomycetes</taxon>
        <taxon>Russulales</taxon>
        <taxon>Russulaceae</taxon>
        <taxon>Russula</taxon>
    </lineage>
</organism>
<dbReference type="InterPro" id="IPR010829">
    <property type="entry name" value="Cerato-platanin"/>
</dbReference>
<feature type="signal peptide" evidence="4">
    <location>
        <begin position="1"/>
        <end position="19"/>
    </location>
</feature>
<protein>
    <submittedName>
        <fullName evidence="5">Cerato-platanin-domain-containing protein</fullName>
    </submittedName>
</protein>
<comment type="caution">
    <text evidence="5">The sequence shown here is derived from an EMBL/GenBank/DDBJ whole genome shotgun (WGS) entry which is preliminary data.</text>
</comment>
<evidence type="ECO:0000256" key="3">
    <source>
        <dbReference type="ARBA" id="ARBA00022525"/>
    </source>
</evidence>
<dbReference type="OrthoDB" id="4898945at2759"/>
<name>A0A9P5JVS6_9AGAM</name>
<dbReference type="CDD" id="cd22778">
    <property type="entry name" value="DPBB_CEPL-like"/>
    <property type="match status" value="1"/>
</dbReference>
<dbReference type="Pfam" id="PF07249">
    <property type="entry name" value="Cerato-platanin"/>
    <property type="match status" value="1"/>
</dbReference>
<reference evidence="5" key="1">
    <citation type="submission" date="2019-10" db="EMBL/GenBank/DDBJ databases">
        <authorList>
            <consortium name="DOE Joint Genome Institute"/>
            <person name="Kuo A."/>
            <person name="Miyauchi S."/>
            <person name="Kiss E."/>
            <person name="Drula E."/>
            <person name="Kohler A."/>
            <person name="Sanchez-Garcia M."/>
            <person name="Andreopoulos B."/>
            <person name="Barry K.W."/>
            <person name="Bonito G."/>
            <person name="Buee M."/>
            <person name="Carver A."/>
            <person name="Chen C."/>
            <person name="Cichocki N."/>
            <person name="Clum A."/>
            <person name="Culley D."/>
            <person name="Crous P.W."/>
            <person name="Fauchery L."/>
            <person name="Girlanda M."/>
            <person name="Hayes R."/>
            <person name="Keri Z."/>
            <person name="LaButti K."/>
            <person name="Lipzen A."/>
            <person name="Lombard V."/>
            <person name="Magnuson J."/>
            <person name="Maillard F."/>
            <person name="Morin E."/>
            <person name="Murat C."/>
            <person name="Nolan M."/>
            <person name="Ohm R."/>
            <person name="Pangilinan J."/>
            <person name="Pereira M."/>
            <person name="Perotto S."/>
            <person name="Peter M."/>
            <person name="Riley R."/>
            <person name="Sitrit Y."/>
            <person name="Stielow B."/>
            <person name="Szollosi G."/>
            <person name="Zifcakova L."/>
            <person name="Stursova M."/>
            <person name="Spatafora J.W."/>
            <person name="Tedersoo L."/>
            <person name="Vaario L.-M."/>
            <person name="Yamada A."/>
            <person name="Yan M."/>
            <person name="Wang P."/>
            <person name="Xu J."/>
            <person name="Bruns T."/>
            <person name="Baldrian P."/>
            <person name="Vilgalys R."/>
            <person name="Henrissat B."/>
            <person name="Grigoriev I.V."/>
            <person name="Hibbett D."/>
            <person name="Nagy L.G."/>
            <person name="Martin F.M."/>
        </authorList>
    </citation>
    <scope>NUCLEOTIDE SEQUENCE</scope>
    <source>
        <strain evidence="5">Prilba</strain>
    </source>
</reference>
<comment type="similarity">
    <text evidence="2">Belongs to the cerato-platanin family.</text>
</comment>
<dbReference type="SUPFAM" id="SSF50685">
    <property type="entry name" value="Barwin-like endoglucanases"/>
    <property type="match status" value="1"/>
</dbReference>
<dbReference type="AlphaFoldDB" id="A0A9P5JVS6"/>
<evidence type="ECO:0000256" key="1">
    <source>
        <dbReference type="ARBA" id="ARBA00004613"/>
    </source>
</evidence>
<keyword evidence="4" id="KW-0732">Signal</keyword>
<keyword evidence="6" id="KW-1185">Reference proteome</keyword>